<evidence type="ECO:0000313" key="8">
    <source>
        <dbReference type="Proteomes" id="UP000295075"/>
    </source>
</evidence>
<dbReference type="Proteomes" id="UP000295075">
    <property type="component" value="Unassembled WGS sequence"/>
</dbReference>
<feature type="transmembrane region" description="Helical" evidence="5">
    <location>
        <begin position="49"/>
        <end position="70"/>
    </location>
</feature>
<dbReference type="Gene3D" id="2.60.40.10">
    <property type="entry name" value="Immunoglobulins"/>
    <property type="match status" value="2"/>
</dbReference>
<dbReference type="InterPro" id="IPR003961">
    <property type="entry name" value="FN3_dom"/>
</dbReference>
<dbReference type="PROSITE" id="PS50853">
    <property type="entry name" value="FN3"/>
    <property type="match status" value="1"/>
</dbReference>
<dbReference type="CDD" id="cd00063">
    <property type="entry name" value="FN3"/>
    <property type="match status" value="1"/>
</dbReference>
<dbReference type="SMART" id="SM00060">
    <property type="entry name" value="FN3"/>
    <property type="match status" value="2"/>
</dbReference>
<evidence type="ECO:0000259" key="6">
    <source>
        <dbReference type="PROSITE" id="PS50853"/>
    </source>
</evidence>
<dbReference type="InterPro" id="IPR013783">
    <property type="entry name" value="Ig-like_fold"/>
</dbReference>
<feature type="region of interest" description="Disordered" evidence="4">
    <location>
        <begin position="1"/>
        <end position="31"/>
    </location>
</feature>
<dbReference type="EMBL" id="SMKA01000006">
    <property type="protein sequence ID" value="TDC34662.1"/>
    <property type="molecule type" value="Genomic_DNA"/>
</dbReference>
<keyword evidence="2" id="KW-0326">Glycosidase</keyword>
<dbReference type="PANTHER" id="PTHR46708:SF2">
    <property type="entry name" value="FIBRONECTIN TYPE-III DOMAIN-CONTAINING PROTEIN"/>
    <property type="match status" value="1"/>
</dbReference>
<dbReference type="GO" id="GO:0016798">
    <property type="term" value="F:hydrolase activity, acting on glycosyl bonds"/>
    <property type="evidence" value="ECO:0007669"/>
    <property type="project" value="UniProtKB-KW"/>
</dbReference>
<evidence type="ECO:0000256" key="2">
    <source>
        <dbReference type="ARBA" id="ARBA00023295"/>
    </source>
</evidence>
<feature type="domain" description="Fibronectin type-III" evidence="6">
    <location>
        <begin position="78"/>
        <end position="164"/>
    </location>
</feature>
<dbReference type="PANTHER" id="PTHR46708">
    <property type="entry name" value="TENASCIN"/>
    <property type="match status" value="1"/>
</dbReference>
<keyword evidence="8" id="KW-1185">Reference proteome</keyword>
<organism evidence="7 8">
    <name type="scientific">Kribbella albertanoniae</name>
    <dbReference type="NCBI Taxonomy" id="1266829"/>
    <lineage>
        <taxon>Bacteria</taxon>
        <taxon>Bacillati</taxon>
        <taxon>Actinomycetota</taxon>
        <taxon>Actinomycetes</taxon>
        <taxon>Propionibacteriales</taxon>
        <taxon>Kribbellaceae</taxon>
        <taxon>Kribbella</taxon>
    </lineage>
</organism>
<sequence>MSPACLRTNPGAPVRPEFLPASSQQRADTGCGIPAHEEVRLMLIRPRSLIAVLASLLCFAFATSATAVAAGDTQPPSTPANLRVTSSSANTLSLAWDAAHDNFGGVGYHVSLDTPHHSDDTGSRTTHVFQDLRPGTTYLATLSTFDARGNRAPDVRLNVTTASVPGPSPTAPANLRPVFVNGVLHSLEWTPSVHTQAVVYKVYSSNLGLFTLTGATSLRIWDLVNLDCVLEPGSTHAITIAAIDSAGRVSDLSNSLAITVPNAPIR</sequence>
<keyword evidence="2" id="KW-0378">Hydrolase</keyword>
<keyword evidence="5" id="KW-0812">Transmembrane</keyword>
<evidence type="ECO:0000256" key="4">
    <source>
        <dbReference type="SAM" id="MobiDB-lite"/>
    </source>
</evidence>
<gene>
    <name evidence="7" type="ORF">E1261_03305</name>
</gene>
<dbReference type="SUPFAM" id="SSF49265">
    <property type="entry name" value="Fibronectin type III"/>
    <property type="match status" value="1"/>
</dbReference>
<protein>
    <submittedName>
        <fullName evidence="7">Fibronectin type III domain-containing protein</fullName>
    </submittedName>
</protein>
<evidence type="ECO:0000256" key="3">
    <source>
        <dbReference type="ARBA" id="ARBA00023326"/>
    </source>
</evidence>
<dbReference type="GO" id="GO:0000272">
    <property type="term" value="P:polysaccharide catabolic process"/>
    <property type="evidence" value="ECO:0007669"/>
    <property type="project" value="UniProtKB-KW"/>
</dbReference>
<keyword evidence="5" id="KW-1133">Transmembrane helix</keyword>
<name>A0A4R4QHK3_9ACTN</name>
<accession>A0A4R4QHK3</accession>
<dbReference type="Pfam" id="PF00041">
    <property type="entry name" value="fn3"/>
    <property type="match status" value="1"/>
</dbReference>
<evidence type="ECO:0000313" key="7">
    <source>
        <dbReference type="EMBL" id="TDC34662.1"/>
    </source>
</evidence>
<keyword evidence="3" id="KW-0119">Carbohydrate metabolism</keyword>
<reference evidence="7 8" key="1">
    <citation type="submission" date="2019-03" db="EMBL/GenBank/DDBJ databases">
        <title>Draft genome sequences of novel Actinobacteria.</title>
        <authorList>
            <person name="Sahin N."/>
            <person name="Ay H."/>
            <person name="Saygin H."/>
        </authorList>
    </citation>
    <scope>NUCLEOTIDE SEQUENCE [LARGE SCALE GENOMIC DNA]</scope>
    <source>
        <strain evidence="7 8">JCM 30547</strain>
    </source>
</reference>
<dbReference type="AlphaFoldDB" id="A0A4R4QHK3"/>
<dbReference type="InterPro" id="IPR050991">
    <property type="entry name" value="ECM_Regulatory_Proteins"/>
</dbReference>
<evidence type="ECO:0000256" key="1">
    <source>
        <dbReference type="ARBA" id="ARBA00022737"/>
    </source>
</evidence>
<keyword evidence="5" id="KW-0472">Membrane</keyword>
<dbReference type="OrthoDB" id="4320050at2"/>
<dbReference type="InterPro" id="IPR036116">
    <property type="entry name" value="FN3_sf"/>
</dbReference>
<comment type="caution">
    <text evidence="7">The sequence shown here is derived from an EMBL/GenBank/DDBJ whole genome shotgun (WGS) entry which is preliminary data.</text>
</comment>
<proteinExistence type="predicted"/>
<keyword evidence="3" id="KW-0624">Polysaccharide degradation</keyword>
<evidence type="ECO:0000256" key="5">
    <source>
        <dbReference type="SAM" id="Phobius"/>
    </source>
</evidence>
<keyword evidence="1" id="KW-0677">Repeat</keyword>